<dbReference type="Pfam" id="PF14111">
    <property type="entry name" value="DUF4283"/>
    <property type="match status" value="1"/>
</dbReference>
<evidence type="ECO:0000259" key="2">
    <source>
        <dbReference type="Pfam" id="PF14111"/>
    </source>
</evidence>
<feature type="compositionally biased region" description="Basic residues" evidence="1">
    <location>
        <begin position="320"/>
        <end position="330"/>
    </location>
</feature>
<feature type="region of interest" description="Disordered" evidence="1">
    <location>
        <begin position="271"/>
        <end position="330"/>
    </location>
</feature>
<dbReference type="EMBL" id="JABWDY010022463">
    <property type="protein sequence ID" value="KAF5191697.1"/>
    <property type="molecule type" value="Genomic_DNA"/>
</dbReference>
<accession>A0A7J6W414</accession>
<dbReference type="Proteomes" id="UP000554482">
    <property type="component" value="Unassembled WGS sequence"/>
</dbReference>
<evidence type="ECO:0000256" key="1">
    <source>
        <dbReference type="SAM" id="MobiDB-lite"/>
    </source>
</evidence>
<proteinExistence type="predicted"/>
<gene>
    <name evidence="3" type="ORF">FRX31_018718</name>
</gene>
<comment type="caution">
    <text evidence="3">The sequence shown here is derived from an EMBL/GenBank/DDBJ whole genome shotgun (WGS) entry which is preliminary data.</text>
</comment>
<dbReference type="OrthoDB" id="1939300at2759"/>
<dbReference type="PANTHER" id="PTHR31286">
    <property type="entry name" value="GLYCINE-RICH CELL WALL STRUCTURAL PROTEIN 1.8-LIKE"/>
    <property type="match status" value="1"/>
</dbReference>
<name>A0A7J6W414_THATH</name>
<dbReference type="InterPro" id="IPR040256">
    <property type="entry name" value="At4g02000-like"/>
</dbReference>
<evidence type="ECO:0000313" key="4">
    <source>
        <dbReference type="Proteomes" id="UP000554482"/>
    </source>
</evidence>
<protein>
    <submittedName>
        <fullName evidence="3">Zinc ion binding / nucleic acid binding protein</fullName>
    </submittedName>
</protein>
<evidence type="ECO:0000313" key="3">
    <source>
        <dbReference type="EMBL" id="KAF5191697.1"/>
    </source>
</evidence>
<reference evidence="3 4" key="1">
    <citation type="submission" date="2020-06" db="EMBL/GenBank/DDBJ databases">
        <title>Transcriptomic and genomic resources for Thalictrum thalictroides and T. hernandezii: Facilitating candidate gene discovery in an emerging model plant lineage.</title>
        <authorList>
            <person name="Arias T."/>
            <person name="Riano-Pachon D.M."/>
            <person name="Di Stilio V.S."/>
        </authorList>
    </citation>
    <scope>NUCLEOTIDE SEQUENCE [LARGE SCALE GENOMIC DNA]</scope>
    <source>
        <strain evidence="4">cv. WT478/WT964</strain>
        <tissue evidence="3">Leaves</tissue>
    </source>
</reference>
<dbReference type="AlphaFoldDB" id="A0A7J6W414"/>
<organism evidence="3 4">
    <name type="scientific">Thalictrum thalictroides</name>
    <name type="common">Rue-anemone</name>
    <name type="synonym">Anemone thalictroides</name>
    <dbReference type="NCBI Taxonomy" id="46969"/>
    <lineage>
        <taxon>Eukaryota</taxon>
        <taxon>Viridiplantae</taxon>
        <taxon>Streptophyta</taxon>
        <taxon>Embryophyta</taxon>
        <taxon>Tracheophyta</taxon>
        <taxon>Spermatophyta</taxon>
        <taxon>Magnoliopsida</taxon>
        <taxon>Ranunculales</taxon>
        <taxon>Ranunculaceae</taxon>
        <taxon>Thalictroideae</taxon>
        <taxon>Thalictrum</taxon>
    </lineage>
</organism>
<dbReference type="PANTHER" id="PTHR31286:SF165">
    <property type="entry name" value="DUF4283 DOMAIN-CONTAINING PROTEIN"/>
    <property type="match status" value="1"/>
</dbReference>
<dbReference type="InterPro" id="IPR025558">
    <property type="entry name" value="DUF4283"/>
</dbReference>
<keyword evidence="4" id="KW-1185">Reference proteome</keyword>
<sequence>MPPSAGSTNLEYFEPVYKDGFLQIPEEVREEGARLWEDRVVGFFLDKKLPFNYVKTAVTNKWKTSGEFEMALDSDLFYFKFSNLEDKEKVIEEGSFHLAGKLFIIRPWSREVEESRGMIKSVPVWVKLSQVPKDMWSPKGFSFLASAIGKPLFIDKTTEKATMLSFARVCVEVEPNKELPIKIPLDEKRSQVAVTKPAAQTKLNPAPVSDPSSINKFVVLNSVDEETTNSTEQVITVTEEVHSDAIAKELISNNEPDTELNPSDEAILEDGTAHKLKLKEKETETSSNYSQESEGVLTRTAKKKVHQSIPITEPPERGGRGRGRGKPSTC</sequence>
<feature type="domain" description="DUF4283" evidence="2">
    <location>
        <begin position="34"/>
        <end position="112"/>
    </location>
</feature>